<keyword evidence="1" id="KW-0812">Transmembrane</keyword>
<proteinExistence type="predicted"/>
<protein>
    <submittedName>
        <fullName evidence="2">Uncharacterized protein</fullName>
    </submittedName>
</protein>
<feature type="transmembrane region" description="Helical" evidence="1">
    <location>
        <begin position="316"/>
        <end position="336"/>
    </location>
</feature>
<accession>A0AB39VHD5</accession>
<feature type="transmembrane region" description="Helical" evidence="1">
    <location>
        <begin position="214"/>
        <end position="232"/>
    </location>
</feature>
<organism evidence="2">
    <name type="scientific">Leptotrichia rugosa</name>
    <dbReference type="NCBI Taxonomy" id="3239302"/>
    <lineage>
        <taxon>Bacteria</taxon>
        <taxon>Fusobacteriati</taxon>
        <taxon>Fusobacteriota</taxon>
        <taxon>Fusobacteriia</taxon>
        <taxon>Fusobacteriales</taxon>
        <taxon>Leptotrichiaceae</taxon>
        <taxon>Leptotrichia</taxon>
    </lineage>
</organism>
<keyword evidence="1" id="KW-0472">Membrane</keyword>
<dbReference type="RefSeq" id="WP_369711341.1">
    <property type="nucleotide sequence ID" value="NZ_CP165644.1"/>
</dbReference>
<keyword evidence="1" id="KW-1133">Transmembrane helix</keyword>
<dbReference type="KEGG" id="lrug:AB8B22_01545"/>
<dbReference type="EMBL" id="CP165644">
    <property type="protein sequence ID" value="XDU67120.1"/>
    <property type="molecule type" value="Genomic_DNA"/>
</dbReference>
<evidence type="ECO:0000256" key="1">
    <source>
        <dbReference type="SAM" id="Phobius"/>
    </source>
</evidence>
<feature type="transmembrane region" description="Helical" evidence="1">
    <location>
        <begin position="48"/>
        <end position="66"/>
    </location>
</feature>
<feature type="transmembrane region" description="Helical" evidence="1">
    <location>
        <begin position="272"/>
        <end position="296"/>
    </location>
</feature>
<dbReference type="AlphaFoldDB" id="A0AB39VHD5"/>
<feature type="transmembrane region" description="Helical" evidence="1">
    <location>
        <begin position="91"/>
        <end position="112"/>
    </location>
</feature>
<feature type="transmembrane region" description="Helical" evidence="1">
    <location>
        <begin position="238"/>
        <end position="260"/>
    </location>
</feature>
<evidence type="ECO:0000313" key="2">
    <source>
        <dbReference type="EMBL" id="XDU67120.1"/>
    </source>
</evidence>
<sequence>MHKKIKVEILNEYSLGKIGLGLIKNKISFGTTDFFSILNNGEVELSRIIMSIMIFLLVINILWKILKNGFSGSIEEIVKNILVEVSLKSPYFIFVAMYPAIMKEIIVPVFLFKLPTYIYSDFIKASNIIMKNGKYLTYADLAAHIFRKGIPLIVASFGNGILAQPDAIGGLFGFFGTIWKTILQWFTSPEEVAQNSLNTLGMLFSISRMIVQTVFFRPLTVGMGLMTILTLFKIVLNMFFSTLSFIISTSVGLFYMIFAMHEITRDKALNTLEIIISGFLQYLVNFAIIILLSMAIQNLGEAVIKNGVIITPFNLVNMVKIFLCISFLQNIIYGVAQSLAESF</sequence>
<gene>
    <name evidence="2" type="ORF">AB8B22_01545</name>
</gene>
<reference evidence="2" key="1">
    <citation type="submission" date="2024-07" db="EMBL/GenBank/DDBJ databases">
        <authorList>
            <person name="Li X.-J."/>
            <person name="Wang X."/>
        </authorList>
    </citation>
    <scope>NUCLEOTIDE SEQUENCE</scope>
    <source>
        <strain evidence="2">HSP-334</strain>
    </source>
</reference>
<name>A0AB39VHD5_9FUSO</name>